<dbReference type="SMART" id="SM00225">
    <property type="entry name" value="BTB"/>
    <property type="match status" value="1"/>
</dbReference>
<evidence type="ECO:0000259" key="1">
    <source>
        <dbReference type="SMART" id="SM00225"/>
    </source>
</evidence>
<evidence type="ECO:0000313" key="3">
    <source>
        <dbReference type="Proteomes" id="UP000483820"/>
    </source>
</evidence>
<dbReference type="InterPro" id="IPR052664">
    <property type="entry name" value="BTB-MATH_domain_protein"/>
</dbReference>
<gene>
    <name evidence="2" type="ORF">GCK72_008157</name>
</gene>
<reference evidence="2 3" key="1">
    <citation type="submission" date="2019-12" db="EMBL/GenBank/DDBJ databases">
        <title>Chromosome-level assembly of the Caenorhabditis remanei genome.</title>
        <authorList>
            <person name="Teterina A.A."/>
            <person name="Willis J.H."/>
            <person name="Phillips P.C."/>
        </authorList>
    </citation>
    <scope>NUCLEOTIDE SEQUENCE [LARGE SCALE GENOMIC DNA]</scope>
    <source>
        <strain evidence="2 3">PX506</strain>
        <tissue evidence="2">Whole organism</tissue>
    </source>
</reference>
<dbReference type="InterPro" id="IPR000210">
    <property type="entry name" value="BTB/POZ_dom"/>
</dbReference>
<dbReference type="Pfam" id="PF00917">
    <property type="entry name" value="MATH"/>
    <property type="match status" value="1"/>
</dbReference>
<dbReference type="RefSeq" id="XP_003102168.2">
    <property type="nucleotide sequence ID" value="XM_003102120.2"/>
</dbReference>
<evidence type="ECO:0000313" key="2">
    <source>
        <dbReference type="EMBL" id="KAF1759912.1"/>
    </source>
</evidence>
<dbReference type="CTD" id="9814109"/>
<sequence length="665" mass="75152">MLADVVEEQVHFRFLRISALVAEPRTVGFVHGVELTIELRIENFVASLERKEGFNIWIPHTRNSLHIAGTKHTRSILITKITNQWEIFPIVGVWLHVDKSWIAGLFAMLIVSHIAEPLLETVTSLTSDQSVTLHQHRSMRAIRWCVELKDFQKHLYREILLVRRFIIQKLNWNSSDSLCVCVVMSSVSRCMLVDVIGNRRSASTNFAEIEEFRLVSQLQMLHKSEIRRESDETCSTCEVYFLVAMRLEMVLEFGVVEGDSTAIGTLCFACSSNAIEHFLHRYAALVVFGIPFFFLKFPTIIPLYAHFFTSATTANSSSPFSSIISFTTGSPPLSDFLTSNSASSSSTYSGALTVPYPSDDCSTRTENMVPTSTILGNIVLRQVFDLNDVKKEEKKRRFGINWSLIAFRPKDRFGLALRVEVPENSEEWSIQGELDVKIASPTGGEWTKFKDFNFNSPENLSILCCSKEADFVKVFADDEKMQVEVTVKDLKISGIDPISFGEDVKTSTNFQLVGEGKKFFVNPDFFSSHSEEVRDFYMIYPKFTFFDLIGRKAAHIQGFLETLTGEDSIDDSTVAGILELAEYFRAPMAFKKCEEFLVKYSGISMKDQLGLAKKYKLEDVKKSCLSKLNTVSEISSALPDNLEELDHSVMACLFQKSISLHGQSI</sequence>
<dbReference type="AlphaFoldDB" id="A0A6A5H082"/>
<dbReference type="PANTHER" id="PTHR22743:SF165">
    <property type="entry name" value="BTB AND MATH DOMAIN CONTAINING-RELATED"/>
    <property type="match status" value="1"/>
</dbReference>
<dbReference type="KEGG" id="crq:GCK72_008157"/>
<dbReference type="Proteomes" id="UP000483820">
    <property type="component" value="Chromosome III"/>
</dbReference>
<accession>A0A6A5H082</accession>
<dbReference type="InterPro" id="IPR002083">
    <property type="entry name" value="MATH/TRAF_dom"/>
</dbReference>
<dbReference type="GeneID" id="9814109"/>
<comment type="caution">
    <text evidence="2">The sequence shown here is derived from an EMBL/GenBank/DDBJ whole genome shotgun (WGS) entry which is preliminary data.</text>
</comment>
<dbReference type="InterPro" id="IPR011333">
    <property type="entry name" value="SKP1/BTB/POZ_sf"/>
</dbReference>
<proteinExistence type="predicted"/>
<feature type="domain" description="BTB" evidence="1">
    <location>
        <begin position="508"/>
        <end position="601"/>
    </location>
</feature>
<dbReference type="EMBL" id="WUAV01000003">
    <property type="protein sequence ID" value="KAF1759912.1"/>
    <property type="molecule type" value="Genomic_DNA"/>
</dbReference>
<dbReference type="PANTHER" id="PTHR22743">
    <property type="entry name" value="MEPRIN/TRAF-LIKE MATH FAMILY-C.ELEGANS"/>
    <property type="match status" value="1"/>
</dbReference>
<name>A0A6A5H082_CAERE</name>
<dbReference type="SUPFAM" id="SSF54695">
    <property type="entry name" value="POZ domain"/>
    <property type="match status" value="1"/>
</dbReference>
<protein>
    <recommendedName>
        <fullName evidence="1">BTB domain-containing protein</fullName>
    </recommendedName>
</protein>
<organism evidence="2 3">
    <name type="scientific">Caenorhabditis remanei</name>
    <name type="common">Caenorhabditis vulgaris</name>
    <dbReference type="NCBI Taxonomy" id="31234"/>
    <lineage>
        <taxon>Eukaryota</taxon>
        <taxon>Metazoa</taxon>
        <taxon>Ecdysozoa</taxon>
        <taxon>Nematoda</taxon>
        <taxon>Chromadorea</taxon>
        <taxon>Rhabditida</taxon>
        <taxon>Rhabditina</taxon>
        <taxon>Rhabditomorpha</taxon>
        <taxon>Rhabditoidea</taxon>
        <taxon>Rhabditidae</taxon>
        <taxon>Peloderinae</taxon>
        <taxon>Caenorhabditis</taxon>
    </lineage>
</organism>